<dbReference type="PANTHER" id="PTHR36848:SF2">
    <property type="entry name" value="SECRETED PROTEIN"/>
    <property type="match status" value="1"/>
</dbReference>
<dbReference type="InterPro" id="IPR008979">
    <property type="entry name" value="Galactose-bd-like_sf"/>
</dbReference>
<evidence type="ECO:0000313" key="1">
    <source>
        <dbReference type="EMBL" id="MCK9792841.1"/>
    </source>
</evidence>
<evidence type="ECO:0000313" key="2">
    <source>
        <dbReference type="Proteomes" id="UP001651050"/>
    </source>
</evidence>
<accession>A0ABT0J029</accession>
<protein>
    <recommendedName>
        <fullName evidence="3">Alpha-L-rhamnosidase-like protein</fullName>
    </recommendedName>
</protein>
<gene>
    <name evidence="1" type="ORF">M1843_03645</name>
</gene>
<proteinExistence type="predicted"/>
<reference evidence="1 2" key="1">
    <citation type="submission" date="2022-02" db="EMBL/GenBank/DDBJ databases">
        <title>The car tank lid bacteriome: a reservoir of bacteria with potential in bioremediation of fuel.</title>
        <authorList>
            <person name="Vidal-Verdu A."/>
            <person name="Gomez-Martinez D."/>
            <person name="Latorre-Perez A."/>
            <person name="Pereto J."/>
            <person name="Porcar M."/>
        </authorList>
    </citation>
    <scope>NUCLEOTIDE SEQUENCE [LARGE SCALE GENOMIC DNA]</scope>
    <source>
        <strain evidence="1 2">4D.3</strain>
    </source>
</reference>
<dbReference type="Gene3D" id="2.60.120.260">
    <property type="entry name" value="Galactose-binding domain-like"/>
    <property type="match status" value="1"/>
</dbReference>
<dbReference type="InterPro" id="IPR053161">
    <property type="entry name" value="Ulvan_degrading_GH"/>
</dbReference>
<dbReference type="EMBL" id="JALQCY010000001">
    <property type="protein sequence ID" value="MCK9792841.1"/>
    <property type="molecule type" value="Genomic_DNA"/>
</dbReference>
<name>A0ABT0J029_9MICO</name>
<dbReference type="Proteomes" id="UP001651050">
    <property type="component" value="Unassembled WGS sequence"/>
</dbReference>
<dbReference type="SUPFAM" id="SSF49785">
    <property type="entry name" value="Galactose-binding domain-like"/>
    <property type="match status" value="1"/>
</dbReference>
<dbReference type="RefSeq" id="WP_416342688.1">
    <property type="nucleotide sequence ID" value="NZ_JALQCY010000001.1"/>
</dbReference>
<keyword evidence="2" id="KW-1185">Reference proteome</keyword>
<sequence length="786" mass="83229">MTEHPRRAGGPVGPYAFVFWNDDLDDDAVLAQLGELAGAGFVGVTLSARVGLSRRVGYLTPEFLRLVRLAVDECARLGLAVMLYDEASYPSGSANGAVVARDPAFAARCLVPVTHDVVVPGPAEDAGYWRPALGRDLDARVLAVVARRRSRGDAAAAGGDEDDAVLLPVRAPGLVQLDLPPGTWRVTAVVDAASGGTIRGAHAEQDDGSALAPPAADLLNPDAVAAFLELTHDAYAAALGEHLGSTVVAMFTDEPFLLGRGHRPLARPYTPGLEGEVAARLGVDVAEVLRRLPELWDDGDPRPGGTRPDATGFVRGYDDAVRARLHRVYYDAQAAWCAAHGIALTGHPAEPDDLGTAARLHWPGQDTVWRWVLPGDGSGLDGPESTAPKVAASAARLRGAPAVTEVLGAYGWRLGLDEARWLLDWYLSRGVTTPVLHAFFLSVRGGRAFESEPDLGRWNSWWPHLPPLVGYLRRVAELLDAAPPVWPVGVLARPDAVPSGPVVRALLEAQVDFGYVDRADAGAAARSDLVLVDPDDGVPDVAALKEALRRRGLPALDASPAAPDLRAVVLSGDAGYLFFHEGQEPVRTALRLPRVPDDACWWDPFADTRLPVRRDADGRVLLELERRRTLALVATEGHPVVPAAPTLGRRVEVTGWRGTVERVVGGAVADDPSAVVPAELGLGDWAREPALRRLSGSVRYVAEVDVPDGAGAARLDLGDVGDAATVSVDGVVVGHAHAAPHVLDLPAGTLRPGRRALRVLVSNSAANYYEGDRRPSGLLGPVTLVV</sequence>
<comment type="caution">
    <text evidence="1">The sequence shown here is derived from an EMBL/GenBank/DDBJ whole genome shotgun (WGS) entry which is preliminary data.</text>
</comment>
<dbReference type="PANTHER" id="PTHR36848">
    <property type="entry name" value="DNA-BINDING PROTEIN (PUTATIVE SECRETED PROTEIN)-RELATED"/>
    <property type="match status" value="1"/>
</dbReference>
<evidence type="ECO:0008006" key="3">
    <source>
        <dbReference type="Google" id="ProtNLM"/>
    </source>
</evidence>
<organism evidence="1 2">
    <name type="scientific">Isoptericola peretonis</name>
    <dbReference type="NCBI Taxonomy" id="2918523"/>
    <lineage>
        <taxon>Bacteria</taxon>
        <taxon>Bacillati</taxon>
        <taxon>Actinomycetota</taxon>
        <taxon>Actinomycetes</taxon>
        <taxon>Micrococcales</taxon>
        <taxon>Promicromonosporaceae</taxon>
        <taxon>Isoptericola</taxon>
    </lineage>
</organism>